<protein>
    <submittedName>
        <fullName evidence="4">Unnamed protein product</fullName>
    </submittedName>
</protein>
<keyword evidence="3" id="KW-0808">Transferase</keyword>
<dbReference type="AlphaFoldDB" id="A0A9W7CY75"/>
<evidence type="ECO:0000256" key="2">
    <source>
        <dbReference type="ARBA" id="ARBA00022603"/>
    </source>
</evidence>
<dbReference type="InterPro" id="IPR007213">
    <property type="entry name" value="Ppm1/Ppm2/Tcmp"/>
</dbReference>
<proteinExistence type="inferred from homology"/>
<dbReference type="GO" id="GO:0008168">
    <property type="term" value="F:methyltransferase activity"/>
    <property type="evidence" value="ECO:0007669"/>
    <property type="project" value="UniProtKB-KW"/>
</dbReference>
<comment type="caution">
    <text evidence="4">The sequence shown here is derived from an EMBL/GenBank/DDBJ whole genome shotgun (WGS) entry which is preliminary data.</text>
</comment>
<comment type="similarity">
    <text evidence="1">Belongs to the UPF0677 family.</text>
</comment>
<keyword evidence="5" id="KW-1185">Reference proteome</keyword>
<dbReference type="InterPro" id="IPR029063">
    <property type="entry name" value="SAM-dependent_MTases_sf"/>
</dbReference>
<dbReference type="PANTHER" id="PTHR43619">
    <property type="entry name" value="S-ADENOSYL-L-METHIONINE-DEPENDENT METHYLTRANSFERASE YKTD-RELATED"/>
    <property type="match status" value="1"/>
</dbReference>
<evidence type="ECO:0000313" key="4">
    <source>
        <dbReference type="EMBL" id="GMF45270.1"/>
    </source>
</evidence>
<organism evidence="4 5">
    <name type="scientific">Phytophthora fragariaefolia</name>
    <dbReference type="NCBI Taxonomy" id="1490495"/>
    <lineage>
        <taxon>Eukaryota</taxon>
        <taxon>Sar</taxon>
        <taxon>Stramenopiles</taxon>
        <taxon>Oomycota</taxon>
        <taxon>Peronosporomycetes</taxon>
        <taxon>Peronosporales</taxon>
        <taxon>Peronosporaceae</taxon>
        <taxon>Phytophthora</taxon>
    </lineage>
</organism>
<name>A0A9W7CY75_9STRA</name>
<dbReference type="PANTHER" id="PTHR43619:SF2">
    <property type="entry name" value="S-ADENOSYL-L-METHIONINE-DEPENDENT METHYLTRANSFERASES SUPERFAMILY PROTEIN"/>
    <property type="match status" value="1"/>
</dbReference>
<dbReference type="Pfam" id="PF04072">
    <property type="entry name" value="LCM"/>
    <property type="match status" value="1"/>
</dbReference>
<dbReference type="SUPFAM" id="SSF53335">
    <property type="entry name" value="S-adenosyl-L-methionine-dependent methyltransferases"/>
    <property type="match status" value="1"/>
</dbReference>
<evidence type="ECO:0000256" key="1">
    <source>
        <dbReference type="ARBA" id="ARBA00008138"/>
    </source>
</evidence>
<gene>
    <name evidence="4" type="ORF">Pfra01_001612900</name>
</gene>
<dbReference type="EMBL" id="BSXT01001800">
    <property type="protein sequence ID" value="GMF45270.1"/>
    <property type="molecule type" value="Genomic_DNA"/>
</dbReference>
<dbReference type="NCBIfam" id="TIGR00027">
    <property type="entry name" value="mthyl_TIGR00027"/>
    <property type="match status" value="1"/>
</dbReference>
<keyword evidence="2" id="KW-0489">Methyltransferase</keyword>
<dbReference type="InterPro" id="IPR011610">
    <property type="entry name" value="SAM_mthyl_Trfase_ML2640-like"/>
</dbReference>
<sequence>MERTAESVTFSSAPLDARAAPAAAEMQHEDFAQFTSFMDAYLRAVEFAREDALVRDQFAEPLTRQIAPQLAPRLSKWEQQQPHSEYYVALRGRYLDEALAQRHAGIRQVVLLGAGLDTRAFRLETLRGCHVLELDQSAELFEHKRAVLQALAPELVAQRHDCIVADLNAFNWEEGLLSSGFDPDVPTFWALEGIMMYLTRASNLALLKTIDILSAPGSEVWGDMSGSAFLQAGEVALFKDVTQLSMAELGEPLFKHGEEDVHDGVFSELPWEMEVQAALGQPGTHFGREWTPTVTTTERELVPYHYVLAKKPLAALP</sequence>
<dbReference type="Proteomes" id="UP001165121">
    <property type="component" value="Unassembled WGS sequence"/>
</dbReference>
<accession>A0A9W7CY75</accession>
<evidence type="ECO:0000256" key="3">
    <source>
        <dbReference type="ARBA" id="ARBA00022679"/>
    </source>
</evidence>
<evidence type="ECO:0000313" key="5">
    <source>
        <dbReference type="Proteomes" id="UP001165121"/>
    </source>
</evidence>
<reference evidence="4" key="1">
    <citation type="submission" date="2023-04" db="EMBL/GenBank/DDBJ databases">
        <title>Phytophthora fragariaefolia NBRC 109709.</title>
        <authorList>
            <person name="Ichikawa N."/>
            <person name="Sato H."/>
            <person name="Tonouchi N."/>
        </authorList>
    </citation>
    <scope>NUCLEOTIDE SEQUENCE</scope>
    <source>
        <strain evidence="4">NBRC 109709</strain>
    </source>
</reference>
<dbReference type="GO" id="GO:0032259">
    <property type="term" value="P:methylation"/>
    <property type="evidence" value="ECO:0007669"/>
    <property type="project" value="UniProtKB-KW"/>
</dbReference>
<dbReference type="Gene3D" id="3.40.50.150">
    <property type="entry name" value="Vaccinia Virus protein VP39"/>
    <property type="match status" value="1"/>
</dbReference>
<dbReference type="OrthoDB" id="203237at2759"/>